<protein>
    <submittedName>
        <fullName evidence="1">Uncharacterized protein</fullName>
    </submittedName>
</protein>
<reference evidence="1 2" key="1">
    <citation type="submission" date="2020-10" db="EMBL/GenBank/DDBJ databases">
        <title>Connecting structure to function with the recovery of over 1000 high-quality activated sludge metagenome-assembled genomes encoding full-length rRNA genes using long-read sequencing.</title>
        <authorList>
            <person name="Singleton C.M."/>
            <person name="Petriglieri F."/>
            <person name="Kristensen J.M."/>
            <person name="Kirkegaard R.H."/>
            <person name="Michaelsen T.Y."/>
            <person name="Andersen M.H."/>
            <person name="Karst S.M."/>
            <person name="Dueholm M.S."/>
            <person name="Nielsen P.H."/>
            <person name="Albertsen M."/>
        </authorList>
    </citation>
    <scope>NUCLEOTIDE SEQUENCE [LARGE SCALE GENOMIC DNA]</scope>
    <source>
        <strain evidence="1">Ribe_18-Q3-R11-54_MAXAC.273</strain>
    </source>
</reference>
<dbReference type="EMBL" id="JADKGY010000027">
    <property type="protein sequence ID" value="MBK9983829.1"/>
    <property type="molecule type" value="Genomic_DNA"/>
</dbReference>
<evidence type="ECO:0000313" key="1">
    <source>
        <dbReference type="EMBL" id="MBK9983829.1"/>
    </source>
</evidence>
<name>A0A9D7XNW3_9BACT</name>
<gene>
    <name evidence="1" type="ORF">IPP15_15915</name>
</gene>
<organism evidence="1 2">
    <name type="scientific">Candidatus Opimibacter skivensis</name>
    <dbReference type="NCBI Taxonomy" id="2982028"/>
    <lineage>
        <taxon>Bacteria</taxon>
        <taxon>Pseudomonadati</taxon>
        <taxon>Bacteroidota</taxon>
        <taxon>Saprospiria</taxon>
        <taxon>Saprospirales</taxon>
        <taxon>Saprospiraceae</taxon>
        <taxon>Candidatus Opimibacter</taxon>
    </lineage>
</organism>
<dbReference type="AlphaFoldDB" id="A0A9D7XNW3"/>
<accession>A0A9D7XNW3</accession>
<proteinExistence type="predicted"/>
<evidence type="ECO:0000313" key="2">
    <source>
        <dbReference type="Proteomes" id="UP000808337"/>
    </source>
</evidence>
<comment type="caution">
    <text evidence="1">The sequence shown here is derived from an EMBL/GenBank/DDBJ whole genome shotgun (WGS) entry which is preliminary data.</text>
</comment>
<dbReference type="Proteomes" id="UP000808337">
    <property type="component" value="Unassembled WGS sequence"/>
</dbReference>
<sequence>MKAILFFVLQINFTTLFCQSFAFKIDTVVDDFTGNVTIGSQSLPFTDTSEILNGNALGIRFFKTWDSYVIGLVVFSEELWLTTSDKWIYLKLTTGEVLKRPVAFQSSPKYTEILHWGYGWGSSIACVIMKADYDVLSKTGIEKIRIEKGSGLEVIDFTVYSKSFQNNIMNMIDDFKNNVVNK</sequence>